<sequence>MKSRFDLHHLSFFNLRRASNGVSGRCRGQIFGRNLLLELSSCRIMANPSIVLSDLQACRCSSTVKVYDFRKRARWRADGVDMLLLSWLFSHGKLIATVYEIKMPKKDEKSVEPAVYFPELFPDVLGTTCGDGVKGYLSPCSGETHPLIFRSPVKGMEGILTNQLM</sequence>
<evidence type="ECO:0000313" key="2">
    <source>
        <dbReference type="Proteomes" id="UP000266723"/>
    </source>
</evidence>
<organism evidence="1 2">
    <name type="scientific">Brassica cretica</name>
    <name type="common">Mustard</name>
    <dbReference type="NCBI Taxonomy" id="69181"/>
    <lineage>
        <taxon>Eukaryota</taxon>
        <taxon>Viridiplantae</taxon>
        <taxon>Streptophyta</taxon>
        <taxon>Embryophyta</taxon>
        <taxon>Tracheophyta</taxon>
        <taxon>Spermatophyta</taxon>
        <taxon>Magnoliopsida</taxon>
        <taxon>eudicotyledons</taxon>
        <taxon>Gunneridae</taxon>
        <taxon>Pentapetalae</taxon>
        <taxon>rosids</taxon>
        <taxon>malvids</taxon>
        <taxon>Brassicales</taxon>
        <taxon>Brassicaceae</taxon>
        <taxon>Brassiceae</taxon>
        <taxon>Brassica</taxon>
    </lineage>
</organism>
<keyword evidence="2" id="KW-1185">Reference proteome</keyword>
<accession>A0ABQ7DJP2</accession>
<dbReference type="Proteomes" id="UP000266723">
    <property type="component" value="Unassembled WGS sequence"/>
</dbReference>
<protein>
    <submittedName>
        <fullName evidence="1">Uncharacterized protein</fullName>
    </submittedName>
</protein>
<evidence type="ECO:0000313" key="1">
    <source>
        <dbReference type="EMBL" id="KAF3577555.1"/>
    </source>
</evidence>
<gene>
    <name evidence="1" type="ORF">DY000_02029883</name>
</gene>
<name>A0ABQ7DJP2_BRACR</name>
<proteinExistence type="predicted"/>
<comment type="caution">
    <text evidence="1">The sequence shown here is derived from an EMBL/GenBank/DDBJ whole genome shotgun (WGS) entry which is preliminary data.</text>
</comment>
<reference evidence="1 2" key="1">
    <citation type="journal article" date="2020" name="BMC Genomics">
        <title>Intraspecific diversification of the crop wild relative Brassica cretica Lam. using demographic model selection.</title>
        <authorList>
            <person name="Kioukis A."/>
            <person name="Michalopoulou V.A."/>
            <person name="Briers L."/>
            <person name="Pirintsos S."/>
            <person name="Studholme D.J."/>
            <person name="Pavlidis P."/>
            <person name="Sarris P.F."/>
        </authorList>
    </citation>
    <scope>NUCLEOTIDE SEQUENCE [LARGE SCALE GENOMIC DNA]</scope>
    <source>
        <strain evidence="2">cv. PFS-1207/04</strain>
    </source>
</reference>
<dbReference type="EMBL" id="QGKV02000649">
    <property type="protein sequence ID" value="KAF3577555.1"/>
    <property type="molecule type" value="Genomic_DNA"/>
</dbReference>